<reference evidence="2 3" key="1">
    <citation type="submission" date="2020-08" db="EMBL/GenBank/DDBJ databases">
        <title>Genomic Encyclopedia of Type Strains, Phase IV (KMG-V): Genome sequencing to study the core and pangenomes of soil and plant-associated prokaryotes.</title>
        <authorList>
            <person name="Whitman W."/>
        </authorList>
    </citation>
    <scope>NUCLEOTIDE SEQUENCE [LARGE SCALE GENOMIC DNA]</scope>
    <source>
        <strain evidence="2 3">M8UP14</strain>
    </source>
</reference>
<protein>
    <submittedName>
        <fullName evidence="2">Pilus assembly protein Flp/PilA</fullName>
    </submittedName>
</protein>
<proteinExistence type="predicted"/>
<organism evidence="2 3">
    <name type="scientific">Granulicella aggregans</name>
    <dbReference type="NCBI Taxonomy" id="474949"/>
    <lineage>
        <taxon>Bacteria</taxon>
        <taxon>Pseudomonadati</taxon>
        <taxon>Acidobacteriota</taxon>
        <taxon>Terriglobia</taxon>
        <taxon>Terriglobales</taxon>
        <taxon>Acidobacteriaceae</taxon>
        <taxon>Granulicella</taxon>
    </lineage>
</organism>
<keyword evidence="1" id="KW-1133">Transmembrane helix</keyword>
<dbReference type="Pfam" id="PF04964">
    <property type="entry name" value="Flp_Fap"/>
    <property type="match status" value="1"/>
</dbReference>
<keyword evidence="1" id="KW-0472">Membrane</keyword>
<sequence>MMTLIVSLKNGITESEAARVWIRLLADESGQDLIEYGLIVAFIALGSVATMKGLASSLGTFFGSLGTTLTSSV</sequence>
<evidence type="ECO:0000313" key="3">
    <source>
        <dbReference type="Proteomes" id="UP000540989"/>
    </source>
</evidence>
<name>A0A7W8E767_9BACT</name>
<keyword evidence="1" id="KW-0812">Transmembrane</keyword>
<dbReference type="EMBL" id="JACHIP010000008">
    <property type="protein sequence ID" value="MBB5059960.1"/>
    <property type="molecule type" value="Genomic_DNA"/>
</dbReference>
<gene>
    <name evidence="2" type="ORF">HDF16_004694</name>
</gene>
<evidence type="ECO:0000256" key="1">
    <source>
        <dbReference type="SAM" id="Phobius"/>
    </source>
</evidence>
<accession>A0A7W8E767</accession>
<evidence type="ECO:0000313" key="2">
    <source>
        <dbReference type="EMBL" id="MBB5059960.1"/>
    </source>
</evidence>
<dbReference type="RefSeq" id="WP_246409726.1">
    <property type="nucleotide sequence ID" value="NZ_JACHIP010000008.1"/>
</dbReference>
<dbReference type="AlphaFoldDB" id="A0A7W8E767"/>
<comment type="caution">
    <text evidence="2">The sequence shown here is derived from an EMBL/GenBank/DDBJ whole genome shotgun (WGS) entry which is preliminary data.</text>
</comment>
<keyword evidence="3" id="KW-1185">Reference proteome</keyword>
<feature type="transmembrane region" description="Helical" evidence="1">
    <location>
        <begin position="33"/>
        <end position="51"/>
    </location>
</feature>
<dbReference type="InterPro" id="IPR007047">
    <property type="entry name" value="Flp_Fap"/>
</dbReference>
<dbReference type="Proteomes" id="UP000540989">
    <property type="component" value="Unassembled WGS sequence"/>
</dbReference>